<feature type="transmembrane region" description="Helical" evidence="2">
    <location>
        <begin position="77"/>
        <end position="94"/>
    </location>
</feature>
<evidence type="ECO:0000256" key="1">
    <source>
        <dbReference type="SAM" id="MobiDB-lite"/>
    </source>
</evidence>
<evidence type="ECO:0000256" key="2">
    <source>
        <dbReference type="SAM" id="Phobius"/>
    </source>
</evidence>
<protein>
    <submittedName>
        <fullName evidence="3">Unannotated protein</fullName>
    </submittedName>
</protein>
<dbReference type="EMBL" id="CAFBLU010000011">
    <property type="protein sequence ID" value="CAB4872833.1"/>
    <property type="molecule type" value="Genomic_DNA"/>
</dbReference>
<evidence type="ECO:0000313" key="3">
    <source>
        <dbReference type="EMBL" id="CAB4872833.1"/>
    </source>
</evidence>
<accession>A0A6J7DZ89</accession>
<feature type="transmembrane region" description="Helical" evidence="2">
    <location>
        <begin position="44"/>
        <end position="65"/>
    </location>
</feature>
<reference evidence="3" key="1">
    <citation type="submission" date="2020-05" db="EMBL/GenBank/DDBJ databases">
        <authorList>
            <person name="Chiriac C."/>
            <person name="Salcher M."/>
            <person name="Ghai R."/>
            <person name="Kavagutti S V."/>
        </authorList>
    </citation>
    <scope>NUCLEOTIDE SEQUENCE</scope>
</reference>
<keyword evidence="2" id="KW-0472">Membrane</keyword>
<name>A0A6J7DZ89_9ZZZZ</name>
<dbReference type="AlphaFoldDB" id="A0A6J7DZ89"/>
<gene>
    <name evidence="3" type="ORF">UFOPK3444_00831</name>
</gene>
<proteinExistence type="predicted"/>
<sequence length="162" mass="17145">MDQQPSIDSAKSPRPPRPRKSAEERNADLRATLEPLAPGERPTAVTVAALVSALLATANLGLMLANLNSSGGTARPATGIVFAVLLYAAAIGMWKGRYGAVLGFEAFLGITLVFSALSIIVASNLLGFLLPFVILTFGGTLFWKLIRAMGRIQAQTHTKSRP</sequence>
<keyword evidence="2" id="KW-0812">Transmembrane</keyword>
<feature type="transmembrane region" description="Helical" evidence="2">
    <location>
        <begin position="101"/>
        <end position="122"/>
    </location>
</feature>
<feature type="region of interest" description="Disordered" evidence="1">
    <location>
        <begin position="1"/>
        <end position="26"/>
    </location>
</feature>
<organism evidence="3">
    <name type="scientific">freshwater metagenome</name>
    <dbReference type="NCBI Taxonomy" id="449393"/>
    <lineage>
        <taxon>unclassified sequences</taxon>
        <taxon>metagenomes</taxon>
        <taxon>ecological metagenomes</taxon>
    </lineage>
</organism>
<keyword evidence="2" id="KW-1133">Transmembrane helix</keyword>
<feature type="transmembrane region" description="Helical" evidence="2">
    <location>
        <begin position="128"/>
        <end position="146"/>
    </location>
</feature>